<organism evidence="5">
    <name type="scientific">freshwater metagenome</name>
    <dbReference type="NCBI Taxonomy" id="449393"/>
    <lineage>
        <taxon>unclassified sequences</taxon>
        <taxon>metagenomes</taxon>
        <taxon>ecological metagenomes</taxon>
    </lineage>
</organism>
<feature type="domain" description="PucR C-terminal helix-turn-helix" evidence="2">
    <location>
        <begin position="358"/>
        <end position="414"/>
    </location>
</feature>
<dbReference type="EMBL" id="CAFBMK010000141">
    <property type="protein sequence ID" value="CAB4927516.1"/>
    <property type="molecule type" value="Genomic_DNA"/>
</dbReference>
<evidence type="ECO:0000259" key="4">
    <source>
        <dbReference type="Pfam" id="PF17853"/>
    </source>
</evidence>
<dbReference type="Pfam" id="PF14361">
    <property type="entry name" value="RsbRD_N"/>
    <property type="match status" value="1"/>
</dbReference>
<dbReference type="InterPro" id="IPR025736">
    <property type="entry name" value="PucR_C-HTH_dom"/>
</dbReference>
<sequence length="434" mass="46784">MASRTNFPAGNGRWHTAAMTDLPELLGRIADRVEVHLESVVDEMVEAIVATVPALDADPVIRAEAAASCRGNARRYVAVARRPADPPTEEPPAEALEFARTVVRRGIESDVVYQGYRQGQQVLWRRWMTVAEDVATSRDDLAAVLNVSLDLLFRYVDGVLGRVILEMQREREQVLGGALARRAETIRLVLDGAPLDRATASTRLRVDLDRRHTALVLWRDDGPADAGALETAAMAVARVAGAGTPLTLAAGSRTLWAWLTGPGVPEESAVDRALAAIDPMVRVAIGPAAAGAGGFRRSHEAATAIHRLLRDDPSGERVSTWTALEITALAGRDRAHAEEFVAATLGPLADDTPTAARLRETLRVFLDEADNAPRAAARLQTHRNTVLQRVGRATEELGHRPGDRRLAVALALELRRRLGPPTRPGSSSGRARGA</sequence>
<feature type="domain" description="CdaR GGDEF-like" evidence="4">
    <location>
        <begin position="198"/>
        <end position="305"/>
    </location>
</feature>
<comment type="similarity">
    <text evidence="1">Belongs to the CdaR family.</text>
</comment>
<protein>
    <submittedName>
        <fullName evidence="5">Unannotated protein</fullName>
    </submittedName>
</protein>
<accession>A0A6J7IAL6</accession>
<name>A0A6J7IAL6_9ZZZZ</name>
<dbReference type="InterPro" id="IPR025751">
    <property type="entry name" value="RsbRD_N_dom"/>
</dbReference>
<dbReference type="InterPro" id="IPR042070">
    <property type="entry name" value="PucR_C-HTH_sf"/>
</dbReference>
<feature type="domain" description="RsbT co-antagonist protein RsbRD N-terminal" evidence="3">
    <location>
        <begin position="39"/>
        <end position="182"/>
    </location>
</feature>
<gene>
    <name evidence="5" type="ORF">UFOPK3564_02181</name>
</gene>
<reference evidence="5" key="1">
    <citation type="submission" date="2020-05" db="EMBL/GenBank/DDBJ databases">
        <authorList>
            <person name="Chiriac C."/>
            <person name="Salcher M."/>
            <person name="Ghai R."/>
            <person name="Kavagutti S V."/>
        </authorList>
    </citation>
    <scope>NUCLEOTIDE SEQUENCE</scope>
</reference>
<dbReference type="InterPro" id="IPR051448">
    <property type="entry name" value="CdaR-like_regulators"/>
</dbReference>
<evidence type="ECO:0000259" key="2">
    <source>
        <dbReference type="Pfam" id="PF13556"/>
    </source>
</evidence>
<dbReference type="AlphaFoldDB" id="A0A6J7IAL6"/>
<dbReference type="Pfam" id="PF17853">
    <property type="entry name" value="GGDEF_2"/>
    <property type="match status" value="1"/>
</dbReference>
<dbReference type="Pfam" id="PF13556">
    <property type="entry name" value="HTH_30"/>
    <property type="match status" value="1"/>
</dbReference>
<dbReference type="PANTHER" id="PTHR33744">
    <property type="entry name" value="CARBOHYDRATE DIACID REGULATOR"/>
    <property type="match status" value="1"/>
</dbReference>
<evidence type="ECO:0000259" key="3">
    <source>
        <dbReference type="Pfam" id="PF14361"/>
    </source>
</evidence>
<dbReference type="Gene3D" id="1.10.10.2840">
    <property type="entry name" value="PucR C-terminal helix-turn-helix domain"/>
    <property type="match status" value="1"/>
</dbReference>
<evidence type="ECO:0000256" key="1">
    <source>
        <dbReference type="ARBA" id="ARBA00006754"/>
    </source>
</evidence>
<dbReference type="PANTHER" id="PTHR33744:SF1">
    <property type="entry name" value="DNA-BINDING TRANSCRIPTIONAL ACTIVATOR ADER"/>
    <property type="match status" value="1"/>
</dbReference>
<proteinExistence type="inferred from homology"/>
<dbReference type="InterPro" id="IPR041522">
    <property type="entry name" value="CdaR_GGDEF"/>
</dbReference>
<evidence type="ECO:0000313" key="5">
    <source>
        <dbReference type="EMBL" id="CAB4927516.1"/>
    </source>
</evidence>